<evidence type="ECO:0000256" key="9">
    <source>
        <dbReference type="PROSITE-ProRule" id="PRU00409"/>
    </source>
</evidence>
<dbReference type="InterPro" id="IPR011054">
    <property type="entry name" value="Rudment_hybrid_motif"/>
</dbReference>
<feature type="domain" description="Biotin carboxylation" evidence="11">
    <location>
        <begin position="1"/>
        <end position="438"/>
    </location>
</feature>
<dbReference type="InterPro" id="IPR011764">
    <property type="entry name" value="Biotin_carboxylation_dom"/>
</dbReference>
<dbReference type="PANTHER" id="PTHR18866:SF33">
    <property type="entry name" value="METHYLCROTONOYL-COA CARBOXYLASE SUBUNIT ALPHA, MITOCHONDRIAL-RELATED"/>
    <property type="match status" value="1"/>
</dbReference>
<gene>
    <name evidence="12" type="ORF">ACFFGS_03620</name>
</gene>
<evidence type="ECO:0000256" key="6">
    <source>
        <dbReference type="ARBA" id="ARBA00022840"/>
    </source>
</evidence>
<dbReference type="InterPro" id="IPR005481">
    <property type="entry name" value="BC-like_N"/>
</dbReference>
<evidence type="ECO:0000259" key="11">
    <source>
        <dbReference type="PROSITE" id="PS50979"/>
    </source>
</evidence>
<dbReference type="PANTHER" id="PTHR18866">
    <property type="entry name" value="CARBOXYLASE:PYRUVATE/ACETYL-COA/PROPIONYL-COA CARBOXYLASE"/>
    <property type="match status" value="1"/>
</dbReference>
<proteinExistence type="predicted"/>
<dbReference type="InterPro" id="IPR005482">
    <property type="entry name" value="Biotin_COase_C"/>
</dbReference>
<keyword evidence="7" id="KW-0464">Manganese</keyword>
<dbReference type="SMART" id="SM00878">
    <property type="entry name" value="Biotin_carb_C"/>
    <property type="match status" value="1"/>
</dbReference>
<keyword evidence="5 9" id="KW-0547">Nucleotide-binding</keyword>
<keyword evidence="8" id="KW-0092">Biotin</keyword>
<protein>
    <recommendedName>
        <fullName evidence="3">biotin carboxylase</fullName>
        <ecNumber evidence="3">6.3.4.14</ecNumber>
    </recommendedName>
</protein>
<keyword evidence="13" id="KW-1185">Reference proteome</keyword>
<organism evidence="12 13">
    <name type="scientific">Lactiplantibacillus plajomi</name>
    <dbReference type="NCBI Taxonomy" id="1457217"/>
    <lineage>
        <taxon>Bacteria</taxon>
        <taxon>Bacillati</taxon>
        <taxon>Bacillota</taxon>
        <taxon>Bacilli</taxon>
        <taxon>Lactobacillales</taxon>
        <taxon>Lactobacillaceae</taxon>
        <taxon>Lactiplantibacillus</taxon>
    </lineage>
</organism>
<name>A0ABV6K176_9LACO</name>
<dbReference type="SUPFAM" id="SSF56059">
    <property type="entry name" value="Glutathione synthetase ATP-binding domain-like"/>
    <property type="match status" value="1"/>
</dbReference>
<dbReference type="InterPro" id="IPR005479">
    <property type="entry name" value="CPAse_ATP-bd"/>
</dbReference>
<dbReference type="Gene3D" id="3.30.470.20">
    <property type="entry name" value="ATP-grasp fold, B domain"/>
    <property type="match status" value="1"/>
</dbReference>
<sequence>MFRKLLIANRGEVAVRIIKACRALKIQTVAVCSTVDRHAWYTQLADEVVCIGPAPASQSYLNAEAILMAAINTHADAIHPGYGFLAENATFATMCAECGIQWIGPGARAIELMGDKARAKAFARQQGVPVLAGTSINHLQWAKIKPIATKLGFPLVLKASHGGGGKGIRVALTARALHQQLRVARKEAAASFLNDAMYLERYLEHARHVEVQVLGSADGLLILGDRDCSLQLHKQKVIEESPASILTANQRQKLYALTRQLLTGVAYRSLGTVEFLFANGQFYFMEMNTRLQVEHGVTELTTGIDIVQAQIREAAGEPLPIAADRGLHPNCVAIEARISASLPVRQTLFTTLSWPTGVRVDTGYRAGDRFVTMYDGLIAKLMVTGATRSAAVEKLQRALAAVRLSGLSSDLPFLQTTVARAAYIDNQFSIHSLGRWEAVK</sequence>
<dbReference type="Gene3D" id="3.40.50.20">
    <property type="match status" value="1"/>
</dbReference>
<dbReference type="InterPro" id="IPR050856">
    <property type="entry name" value="Biotin_carboxylase_complex"/>
</dbReference>
<dbReference type="PROSITE" id="PS00867">
    <property type="entry name" value="CPSASE_2"/>
    <property type="match status" value="1"/>
</dbReference>
<evidence type="ECO:0000256" key="5">
    <source>
        <dbReference type="ARBA" id="ARBA00022741"/>
    </source>
</evidence>
<dbReference type="Pfam" id="PF00289">
    <property type="entry name" value="Biotin_carb_N"/>
    <property type="match status" value="1"/>
</dbReference>
<dbReference type="Proteomes" id="UP001589855">
    <property type="component" value="Unassembled WGS sequence"/>
</dbReference>
<evidence type="ECO:0000313" key="12">
    <source>
        <dbReference type="EMBL" id="MFC0423212.1"/>
    </source>
</evidence>
<feature type="domain" description="ATP-grasp" evidence="10">
    <location>
        <begin position="120"/>
        <end position="315"/>
    </location>
</feature>
<evidence type="ECO:0000256" key="2">
    <source>
        <dbReference type="ARBA" id="ARBA00001946"/>
    </source>
</evidence>
<dbReference type="PROSITE" id="PS00866">
    <property type="entry name" value="CPSASE_1"/>
    <property type="match status" value="1"/>
</dbReference>
<dbReference type="PROSITE" id="PS50975">
    <property type="entry name" value="ATP_GRASP"/>
    <property type="match status" value="1"/>
</dbReference>
<dbReference type="InterPro" id="IPR013815">
    <property type="entry name" value="ATP_grasp_subdomain_1"/>
</dbReference>
<dbReference type="Pfam" id="PF02786">
    <property type="entry name" value="CPSase_L_D2"/>
    <property type="match status" value="1"/>
</dbReference>
<evidence type="ECO:0000256" key="8">
    <source>
        <dbReference type="ARBA" id="ARBA00023267"/>
    </source>
</evidence>
<evidence type="ECO:0000256" key="7">
    <source>
        <dbReference type="ARBA" id="ARBA00023211"/>
    </source>
</evidence>
<dbReference type="SUPFAM" id="SSF52440">
    <property type="entry name" value="PreATP-grasp domain"/>
    <property type="match status" value="1"/>
</dbReference>
<dbReference type="PROSITE" id="PS50979">
    <property type="entry name" value="BC"/>
    <property type="match status" value="1"/>
</dbReference>
<dbReference type="RefSeq" id="WP_137645967.1">
    <property type="nucleotide sequence ID" value="NZ_BAABRM010000031.1"/>
</dbReference>
<evidence type="ECO:0000256" key="4">
    <source>
        <dbReference type="ARBA" id="ARBA00022598"/>
    </source>
</evidence>
<dbReference type="EMBL" id="JBHLUK010000021">
    <property type="protein sequence ID" value="MFC0423212.1"/>
    <property type="molecule type" value="Genomic_DNA"/>
</dbReference>
<comment type="caution">
    <text evidence="12">The sequence shown here is derived from an EMBL/GenBank/DDBJ whole genome shotgun (WGS) entry which is preliminary data.</text>
</comment>
<evidence type="ECO:0000256" key="3">
    <source>
        <dbReference type="ARBA" id="ARBA00013263"/>
    </source>
</evidence>
<comment type="cofactor">
    <cofactor evidence="2">
        <name>Mg(2+)</name>
        <dbReference type="ChEBI" id="CHEBI:18420"/>
    </cofactor>
</comment>
<dbReference type="Gene3D" id="3.30.1490.20">
    <property type="entry name" value="ATP-grasp fold, A domain"/>
    <property type="match status" value="1"/>
</dbReference>
<evidence type="ECO:0000256" key="1">
    <source>
        <dbReference type="ARBA" id="ARBA00001936"/>
    </source>
</evidence>
<dbReference type="Pfam" id="PF02785">
    <property type="entry name" value="Biotin_carb_C"/>
    <property type="match status" value="1"/>
</dbReference>
<reference evidence="12 13" key="1">
    <citation type="submission" date="2024-09" db="EMBL/GenBank/DDBJ databases">
        <authorList>
            <person name="Sun Q."/>
            <person name="Mori K."/>
        </authorList>
    </citation>
    <scope>NUCLEOTIDE SEQUENCE [LARGE SCALE GENOMIC DNA]</scope>
    <source>
        <strain evidence="12 13">TBRC 4575</strain>
    </source>
</reference>
<evidence type="ECO:0000259" key="10">
    <source>
        <dbReference type="PROSITE" id="PS50975"/>
    </source>
</evidence>
<dbReference type="InterPro" id="IPR011761">
    <property type="entry name" value="ATP-grasp"/>
</dbReference>
<keyword evidence="4" id="KW-0436">Ligase</keyword>
<dbReference type="EC" id="6.3.4.14" evidence="3"/>
<accession>A0ABV6K176</accession>
<keyword evidence="6 9" id="KW-0067">ATP-binding</keyword>
<comment type="cofactor">
    <cofactor evidence="1">
        <name>Mn(2+)</name>
        <dbReference type="ChEBI" id="CHEBI:29035"/>
    </cofactor>
</comment>
<dbReference type="SUPFAM" id="SSF51246">
    <property type="entry name" value="Rudiment single hybrid motif"/>
    <property type="match status" value="1"/>
</dbReference>
<evidence type="ECO:0000313" key="13">
    <source>
        <dbReference type="Proteomes" id="UP001589855"/>
    </source>
</evidence>
<dbReference type="InterPro" id="IPR016185">
    <property type="entry name" value="PreATP-grasp_dom_sf"/>
</dbReference>